<dbReference type="EMBL" id="JBHRSK010000004">
    <property type="protein sequence ID" value="MFC2967939.1"/>
    <property type="molecule type" value="Genomic_DNA"/>
</dbReference>
<evidence type="ECO:0000313" key="2">
    <source>
        <dbReference type="Proteomes" id="UP001595443"/>
    </source>
</evidence>
<evidence type="ECO:0000313" key="1">
    <source>
        <dbReference type="EMBL" id="MFC2967939.1"/>
    </source>
</evidence>
<dbReference type="RefSeq" id="WP_377832586.1">
    <property type="nucleotide sequence ID" value="NZ_JBHRSK010000004.1"/>
</dbReference>
<sequence>MIDIRVKRAYRAARVSDGHRVLVDRVWPRGIARDRLRVAEWLQEIAPSAELRRWFGHDPDRWGAFRAAYWEELDDNPASVSRLRARAREGPVTLIYGAKDEMHNNAVALKDYLDRRAETP</sequence>
<dbReference type="PANTHER" id="PTHR36849:SF1">
    <property type="entry name" value="CYTOPLASMIC PROTEIN"/>
    <property type="match status" value="1"/>
</dbReference>
<accession>A0ABV7AEZ3</accession>
<dbReference type="Pfam" id="PF22752">
    <property type="entry name" value="DUF488-N3i"/>
    <property type="match status" value="1"/>
</dbReference>
<comment type="caution">
    <text evidence="1">The sequence shown here is derived from an EMBL/GenBank/DDBJ whole genome shotgun (WGS) entry which is preliminary data.</text>
</comment>
<name>A0ABV7AEZ3_9RHOB</name>
<organism evidence="1 2">
    <name type="scientific">Acidimangrovimonas pyrenivorans</name>
    <dbReference type="NCBI Taxonomy" id="2030798"/>
    <lineage>
        <taxon>Bacteria</taxon>
        <taxon>Pseudomonadati</taxon>
        <taxon>Pseudomonadota</taxon>
        <taxon>Alphaproteobacteria</taxon>
        <taxon>Rhodobacterales</taxon>
        <taxon>Paracoccaceae</taxon>
        <taxon>Acidimangrovimonas</taxon>
    </lineage>
</organism>
<gene>
    <name evidence="1" type="ORF">ACFOES_07530</name>
</gene>
<protein>
    <submittedName>
        <fullName evidence="1">DUF488 domain-containing protein</fullName>
    </submittedName>
</protein>
<proteinExistence type="predicted"/>
<dbReference type="InterPro" id="IPR052552">
    <property type="entry name" value="YeaO-like"/>
</dbReference>
<dbReference type="Proteomes" id="UP001595443">
    <property type="component" value="Unassembled WGS sequence"/>
</dbReference>
<keyword evidence="2" id="KW-1185">Reference proteome</keyword>
<reference evidence="2" key="1">
    <citation type="journal article" date="2019" name="Int. J. Syst. Evol. Microbiol.">
        <title>The Global Catalogue of Microorganisms (GCM) 10K type strain sequencing project: providing services to taxonomists for standard genome sequencing and annotation.</title>
        <authorList>
            <consortium name="The Broad Institute Genomics Platform"/>
            <consortium name="The Broad Institute Genome Sequencing Center for Infectious Disease"/>
            <person name="Wu L."/>
            <person name="Ma J."/>
        </authorList>
    </citation>
    <scope>NUCLEOTIDE SEQUENCE [LARGE SCALE GENOMIC DNA]</scope>
    <source>
        <strain evidence="2">KCTC 62192</strain>
    </source>
</reference>
<dbReference type="PANTHER" id="PTHR36849">
    <property type="entry name" value="CYTOPLASMIC PROTEIN-RELATED"/>
    <property type="match status" value="1"/>
</dbReference>